<name>A0AAN6YVS8_9PEZI</name>
<accession>A0AAN6YVS8</accession>
<dbReference type="Proteomes" id="UP001302812">
    <property type="component" value="Unassembled WGS sequence"/>
</dbReference>
<gene>
    <name evidence="2" type="ORF">N656DRAFT_704124</name>
</gene>
<feature type="region of interest" description="Disordered" evidence="1">
    <location>
        <begin position="239"/>
        <end position="259"/>
    </location>
</feature>
<dbReference type="RefSeq" id="XP_064672928.1">
    <property type="nucleotide sequence ID" value="XM_064811157.1"/>
</dbReference>
<feature type="compositionally biased region" description="Basic and acidic residues" evidence="1">
    <location>
        <begin position="239"/>
        <end position="250"/>
    </location>
</feature>
<protein>
    <submittedName>
        <fullName evidence="2">Uncharacterized protein</fullName>
    </submittedName>
</protein>
<keyword evidence="3" id="KW-1185">Reference proteome</keyword>
<evidence type="ECO:0000313" key="2">
    <source>
        <dbReference type="EMBL" id="KAK4115358.1"/>
    </source>
</evidence>
<reference evidence="2" key="1">
    <citation type="journal article" date="2023" name="Mol. Phylogenet. Evol.">
        <title>Genome-scale phylogeny and comparative genomics of the fungal order Sordariales.</title>
        <authorList>
            <person name="Hensen N."/>
            <person name="Bonometti L."/>
            <person name="Westerberg I."/>
            <person name="Brannstrom I.O."/>
            <person name="Guillou S."/>
            <person name="Cros-Aarteil S."/>
            <person name="Calhoun S."/>
            <person name="Haridas S."/>
            <person name="Kuo A."/>
            <person name="Mondo S."/>
            <person name="Pangilinan J."/>
            <person name="Riley R."/>
            <person name="LaButti K."/>
            <person name="Andreopoulos B."/>
            <person name="Lipzen A."/>
            <person name="Chen C."/>
            <person name="Yan M."/>
            <person name="Daum C."/>
            <person name="Ng V."/>
            <person name="Clum A."/>
            <person name="Steindorff A."/>
            <person name="Ohm R.A."/>
            <person name="Martin F."/>
            <person name="Silar P."/>
            <person name="Natvig D.O."/>
            <person name="Lalanne C."/>
            <person name="Gautier V."/>
            <person name="Ament-Velasquez S.L."/>
            <person name="Kruys A."/>
            <person name="Hutchinson M.I."/>
            <person name="Powell A.J."/>
            <person name="Barry K."/>
            <person name="Miller A.N."/>
            <person name="Grigoriev I.V."/>
            <person name="Debuchy R."/>
            <person name="Gladieux P."/>
            <person name="Hiltunen Thoren M."/>
            <person name="Johannesson H."/>
        </authorList>
    </citation>
    <scope>NUCLEOTIDE SEQUENCE</scope>
    <source>
        <strain evidence="2">CBS 508.74</strain>
    </source>
</reference>
<reference evidence="2" key="2">
    <citation type="submission" date="2023-05" db="EMBL/GenBank/DDBJ databases">
        <authorList>
            <consortium name="Lawrence Berkeley National Laboratory"/>
            <person name="Steindorff A."/>
            <person name="Hensen N."/>
            <person name="Bonometti L."/>
            <person name="Westerberg I."/>
            <person name="Brannstrom I.O."/>
            <person name="Guillou S."/>
            <person name="Cros-Aarteil S."/>
            <person name="Calhoun S."/>
            <person name="Haridas S."/>
            <person name="Kuo A."/>
            <person name="Mondo S."/>
            <person name="Pangilinan J."/>
            <person name="Riley R."/>
            <person name="Labutti K."/>
            <person name="Andreopoulos B."/>
            <person name="Lipzen A."/>
            <person name="Chen C."/>
            <person name="Yanf M."/>
            <person name="Daum C."/>
            <person name="Ng V."/>
            <person name="Clum A."/>
            <person name="Ohm R."/>
            <person name="Martin F."/>
            <person name="Silar P."/>
            <person name="Natvig D."/>
            <person name="Lalanne C."/>
            <person name="Gautier V."/>
            <person name="Ament-Velasquez S.L."/>
            <person name="Kruys A."/>
            <person name="Hutchinson M.I."/>
            <person name="Powell A.J."/>
            <person name="Barry K."/>
            <person name="Miller A.N."/>
            <person name="Grigoriev I.V."/>
            <person name="Debuchy R."/>
            <person name="Gladieux P."/>
            <person name="Thoren M.H."/>
            <person name="Johannesson H."/>
        </authorList>
    </citation>
    <scope>NUCLEOTIDE SEQUENCE</scope>
    <source>
        <strain evidence="2">CBS 508.74</strain>
    </source>
</reference>
<evidence type="ECO:0000313" key="3">
    <source>
        <dbReference type="Proteomes" id="UP001302812"/>
    </source>
</evidence>
<evidence type="ECO:0000256" key="1">
    <source>
        <dbReference type="SAM" id="MobiDB-lite"/>
    </source>
</evidence>
<dbReference type="AlphaFoldDB" id="A0AAN6YVS8"/>
<organism evidence="2 3">
    <name type="scientific">Canariomyces notabilis</name>
    <dbReference type="NCBI Taxonomy" id="2074819"/>
    <lineage>
        <taxon>Eukaryota</taxon>
        <taxon>Fungi</taxon>
        <taxon>Dikarya</taxon>
        <taxon>Ascomycota</taxon>
        <taxon>Pezizomycotina</taxon>
        <taxon>Sordariomycetes</taxon>
        <taxon>Sordariomycetidae</taxon>
        <taxon>Sordariales</taxon>
        <taxon>Chaetomiaceae</taxon>
        <taxon>Canariomyces</taxon>
    </lineage>
</organism>
<dbReference type="EMBL" id="MU853335">
    <property type="protein sequence ID" value="KAK4115358.1"/>
    <property type="molecule type" value="Genomic_DNA"/>
</dbReference>
<comment type="caution">
    <text evidence="2">The sequence shown here is derived from an EMBL/GenBank/DDBJ whole genome shotgun (WGS) entry which is preliminary data.</text>
</comment>
<proteinExistence type="predicted"/>
<feature type="non-terminal residue" evidence="2">
    <location>
        <position position="1"/>
    </location>
</feature>
<sequence length="283" mass="30896">IAGAESPDREPQNPLLPNERRISIVRTAGVVQEALGQMVEAEVGLLTSVKANSNPTLKVIGYLAGEILEIGPECTSLAASFEAHEDWLDCWQRHCQSAADLERLRWINEEYTAKIMAFGEKDLERIREVRNQKVTARKSAGEYKPNTLDQMYAAEYNKLWAEAENGKSNNRAKGPSICLGTSHLIGLVPAPAKVGDVIVRFWGCDAAMVMRPVARNGSNEYSAFVLVGRADVAEVVDRKETPGRDAHAERALSGGSGNSRTSGPVLVKLDFVTLQIITAYVTC</sequence>
<dbReference type="GeneID" id="89935282"/>